<organism evidence="7 8">
    <name type="scientific">Dictyobacter aurantiacus</name>
    <dbReference type="NCBI Taxonomy" id="1936993"/>
    <lineage>
        <taxon>Bacteria</taxon>
        <taxon>Bacillati</taxon>
        <taxon>Chloroflexota</taxon>
        <taxon>Ktedonobacteria</taxon>
        <taxon>Ktedonobacterales</taxon>
        <taxon>Dictyobacteraceae</taxon>
        <taxon>Dictyobacter</taxon>
    </lineage>
</organism>
<feature type="compositionally biased region" description="Polar residues" evidence="4">
    <location>
        <begin position="283"/>
        <end position="292"/>
    </location>
</feature>
<evidence type="ECO:0000256" key="4">
    <source>
        <dbReference type="SAM" id="MobiDB-lite"/>
    </source>
</evidence>
<feature type="region of interest" description="Disordered" evidence="4">
    <location>
        <begin position="283"/>
        <end position="308"/>
    </location>
</feature>
<dbReference type="InterPro" id="IPR058852">
    <property type="entry name" value="HTH_77"/>
</dbReference>
<dbReference type="InterPro" id="IPR000719">
    <property type="entry name" value="Prot_kinase_dom"/>
</dbReference>
<dbReference type="Proteomes" id="UP000287224">
    <property type="component" value="Unassembled WGS sequence"/>
</dbReference>
<proteinExistence type="predicted"/>
<keyword evidence="8" id="KW-1185">Reference proteome</keyword>
<dbReference type="PROSITE" id="PS50043">
    <property type="entry name" value="HTH_LUXR_2"/>
    <property type="match status" value="1"/>
</dbReference>
<dbReference type="SUPFAM" id="SSF52540">
    <property type="entry name" value="P-loop containing nucleoside triphosphate hydrolases"/>
    <property type="match status" value="1"/>
</dbReference>
<feature type="binding site" evidence="3">
    <location>
        <position position="41"/>
    </location>
    <ligand>
        <name>ATP</name>
        <dbReference type="ChEBI" id="CHEBI:30616"/>
    </ligand>
</feature>
<feature type="region of interest" description="Disordered" evidence="4">
    <location>
        <begin position="1093"/>
        <end position="1119"/>
    </location>
</feature>
<keyword evidence="2 3" id="KW-0067">ATP-binding</keyword>
<dbReference type="EMBL" id="BIFQ01000001">
    <property type="protein sequence ID" value="GCE06744.1"/>
    <property type="molecule type" value="Genomic_DNA"/>
</dbReference>
<dbReference type="PANTHER" id="PTHR47691">
    <property type="entry name" value="REGULATOR-RELATED"/>
    <property type="match status" value="1"/>
</dbReference>
<dbReference type="PROSITE" id="PS50011">
    <property type="entry name" value="PROTEIN_KINASE_DOM"/>
    <property type="match status" value="1"/>
</dbReference>
<dbReference type="OrthoDB" id="9812579at2"/>
<protein>
    <submittedName>
        <fullName evidence="7">Uncharacterized protein</fullName>
    </submittedName>
</protein>
<dbReference type="GO" id="GO:0006355">
    <property type="term" value="P:regulation of DNA-templated transcription"/>
    <property type="evidence" value="ECO:0007669"/>
    <property type="project" value="InterPro"/>
</dbReference>
<feature type="domain" description="HTH luxR-type" evidence="6">
    <location>
        <begin position="1110"/>
        <end position="1175"/>
    </location>
</feature>
<dbReference type="GO" id="GO:0004672">
    <property type="term" value="F:protein kinase activity"/>
    <property type="evidence" value="ECO:0007669"/>
    <property type="project" value="InterPro"/>
</dbReference>
<dbReference type="Gene3D" id="1.10.10.10">
    <property type="entry name" value="Winged helix-like DNA-binding domain superfamily/Winged helix DNA-binding domain"/>
    <property type="match status" value="1"/>
</dbReference>
<dbReference type="Pfam" id="PF25872">
    <property type="entry name" value="HTH_77"/>
    <property type="match status" value="1"/>
</dbReference>
<reference evidence="8" key="1">
    <citation type="submission" date="2018-12" db="EMBL/GenBank/DDBJ databases">
        <title>Tengunoibacter tsumagoiensis gen. nov., sp. nov., Dictyobacter kobayashii sp. nov., D. alpinus sp. nov., and D. joshuensis sp. nov. and description of Dictyobacteraceae fam. nov. within the order Ktedonobacterales isolated from Tengu-no-mugimeshi.</title>
        <authorList>
            <person name="Wang C.M."/>
            <person name="Zheng Y."/>
            <person name="Sakai Y."/>
            <person name="Toyoda A."/>
            <person name="Minakuchi Y."/>
            <person name="Abe K."/>
            <person name="Yokota A."/>
            <person name="Yabe S."/>
        </authorList>
    </citation>
    <scope>NUCLEOTIDE SEQUENCE [LARGE SCALE GENOMIC DNA]</scope>
    <source>
        <strain evidence="8">S-27</strain>
    </source>
</reference>
<dbReference type="GO" id="GO:0005524">
    <property type="term" value="F:ATP binding"/>
    <property type="evidence" value="ECO:0007669"/>
    <property type="project" value="UniProtKB-UniRule"/>
</dbReference>
<dbReference type="InterPro" id="IPR011009">
    <property type="entry name" value="Kinase-like_dom_sf"/>
</dbReference>
<dbReference type="Gene3D" id="1.25.40.10">
    <property type="entry name" value="Tetratricopeptide repeat domain"/>
    <property type="match status" value="1"/>
</dbReference>
<dbReference type="GO" id="GO:0043531">
    <property type="term" value="F:ADP binding"/>
    <property type="evidence" value="ECO:0007669"/>
    <property type="project" value="InterPro"/>
</dbReference>
<dbReference type="PRINTS" id="PR00038">
    <property type="entry name" value="HTHLUXR"/>
</dbReference>
<evidence type="ECO:0000259" key="6">
    <source>
        <dbReference type="PROSITE" id="PS50043"/>
    </source>
</evidence>
<dbReference type="PANTHER" id="PTHR47691:SF3">
    <property type="entry name" value="HTH-TYPE TRANSCRIPTIONAL REGULATOR RV0890C-RELATED"/>
    <property type="match status" value="1"/>
</dbReference>
<dbReference type="Pfam" id="PF00069">
    <property type="entry name" value="Pkinase"/>
    <property type="match status" value="1"/>
</dbReference>
<dbReference type="CDD" id="cd06170">
    <property type="entry name" value="LuxR_C_like"/>
    <property type="match status" value="1"/>
</dbReference>
<dbReference type="InterPro" id="IPR027417">
    <property type="entry name" value="P-loop_NTPase"/>
</dbReference>
<dbReference type="SUPFAM" id="SSF56112">
    <property type="entry name" value="Protein kinase-like (PK-like)"/>
    <property type="match status" value="1"/>
</dbReference>
<evidence type="ECO:0000256" key="2">
    <source>
        <dbReference type="ARBA" id="ARBA00022840"/>
    </source>
</evidence>
<dbReference type="InterPro" id="IPR016032">
    <property type="entry name" value="Sig_transdc_resp-reg_C-effctor"/>
</dbReference>
<evidence type="ECO:0000256" key="1">
    <source>
        <dbReference type="ARBA" id="ARBA00022741"/>
    </source>
</evidence>
<dbReference type="AlphaFoldDB" id="A0A401ZIT7"/>
<evidence type="ECO:0000259" key="5">
    <source>
        <dbReference type="PROSITE" id="PS50011"/>
    </source>
</evidence>
<dbReference type="InterPro" id="IPR017441">
    <property type="entry name" value="Protein_kinase_ATP_BS"/>
</dbReference>
<dbReference type="SMART" id="SM00421">
    <property type="entry name" value="HTH_LUXR"/>
    <property type="match status" value="1"/>
</dbReference>
<sequence>MIDLVGHQLGNYRVLRRLGRGGFADVYLGEQIHLKKDAAIKVVRTPFTEDQSAAFLQEARIMAHLEHPHIVRVLDFAVASGIAYLVLEYAQGGTLRTICPRGTRLPMDTLLRVLRQVVSALQYIHDQGLVHRDIKPENILLGSQGEVLLSDFGLAVFAPSMHLYSTQDGLATGAGTSAYLAPEQMRGRPQSASDQYSLGVVLFEWLTGTLPFQGSPIEVAMHHSLTPPPALRTLRSDLPPAVEQVVMKALAKEPGQRFARVQDLALALEQAVRDVPASLTPQPITASLSSGASGKHTEDPPPTPELRGNAPVFFTPLLGREQDVERVCALLRQPDVRLLTLVGPGGVGKTRLGLMVATRLCASFVDGACFVSLAPISDARLVLPTTAQQLGVKEEGERPILDLLIAALRDRHLLLLLDNMEQVASAGPLLVDLLAACPRLKLLISSRALLHLDGGQAFSVQPLALPDLQHLPGQEALAQQAAVALFVQRAQAQQSDFRLTEANAPVIAEICARLDGLPLAIELAAARSRLLTPQALLARLSPRLALLTRGDATLPARQQTLRSMLQWSYDLLDSYEQRLFSYLSIFVGGFTLEAAERVCGALLRDERDAALLDGVDLLLEKSLLYLVEQPAGEARFSMLETIREYGLECLQTSGQLEDARREHALYYQDLAAAAGADISSPEKGRWLDQLQREQDNLRAVLNWLLERGEAEQALNLCNDLFWFWWTRDYPSEGRMFLERGLSLIGDRLCATRGWALQTLGILVSNQGNFAHAVELWQASLALFEQIDGTLGSGWALSNIGIATMYQGKYTEAQQILEKSLALFRQLDARGERSPAQIGSLPVSGGVAFTLHRLASIANLQGEYARASTLASESLAFFRTTGDGLRISPILEILAVAAINLGQYSRARAFLDEKLALDRENGVKRIIGITLMLQGQLAFLQGEIDRAHDLLTESIAILREIASNWRPSQDNLAEALSLYARVVERQGDPVRARTLHEESLEAARHMSTPHILAFSLEGLAAIVASQGNPSWAVRLWSAAEALRASRGTPLPAAWRPDHECAIAIARATLPEQLFSNLLSTGRTLPLEQVLSDQQPVLPSPVEQETTIKAPSPSSPGGLSPREIDVLRLLARGLTSARIGEQLTISQVTVNAHIRSIYNKLGVSTRIAATRYAIEHHLL</sequence>
<dbReference type="Gene3D" id="3.30.200.20">
    <property type="entry name" value="Phosphorylase Kinase, domain 1"/>
    <property type="match status" value="1"/>
</dbReference>
<dbReference type="GO" id="GO:0003677">
    <property type="term" value="F:DNA binding"/>
    <property type="evidence" value="ECO:0007669"/>
    <property type="project" value="InterPro"/>
</dbReference>
<dbReference type="PROSITE" id="PS00622">
    <property type="entry name" value="HTH_LUXR_1"/>
    <property type="match status" value="1"/>
</dbReference>
<dbReference type="Pfam" id="PF00196">
    <property type="entry name" value="GerE"/>
    <property type="match status" value="1"/>
</dbReference>
<dbReference type="Pfam" id="PF13424">
    <property type="entry name" value="TPR_12"/>
    <property type="match status" value="1"/>
</dbReference>
<dbReference type="RefSeq" id="WP_126597655.1">
    <property type="nucleotide sequence ID" value="NZ_BIFQ01000001.1"/>
</dbReference>
<evidence type="ECO:0000313" key="7">
    <source>
        <dbReference type="EMBL" id="GCE06744.1"/>
    </source>
</evidence>
<dbReference type="Gene3D" id="1.10.510.10">
    <property type="entry name" value="Transferase(Phosphotransferase) domain 1"/>
    <property type="match status" value="1"/>
</dbReference>
<feature type="compositionally biased region" description="Low complexity" evidence="4">
    <location>
        <begin position="1109"/>
        <end position="1119"/>
    </location>
</feature>
<dbReference type="SUPFAM" id="SSF48452">
    <property type="entry name" value="TPR-like"/>
    <property type="match status" value="2"/>
</dbReference>
<comment type="caution">
    <text evidence="7">The sequence shown here is derived from an EMBL/GenBank/DDBJ whole genome shotgun (WGS) entry which is preliminary data.</text>
</comment>
<dbReference type="PROSITE" id="PS00107">
    <property type="entry name" value="PROTEIN_KINASE_ATP"/>
    <property type="match status" value="1"/>
</dbReference>
<name>A0A401ZIT7_9CHLR</name>
<dbReference type="PRINTS" id="PR00364">
    <property type="entry name" value="DISEASERSIST"/>
</dbReference>
<evidence type="ECO:0000313" key="8">
    <source>
        <dbReference type="Proteomes" id="UP000287224"/>
    </source>
</evidence>
<keyword evidence="1 3" id="KW-0547">Nucleotide-binding</keyword>
<feature type="domain" description="Protein kinase" evidence="5">
    <location>
        <begin position="12"/>
        <end position="272"/>
    </location>
</feature>
<dbReference type="InterPro" id="IPR008271">
    <property type="entry name" value="Ser/Thr_kinase_AS"/>
</dbReference>
<evidence type="ECO:0000256" key="3">
    <source>
        <dbReference type="PROSITE-ProRule" id="PRU10141"/>
    </source>
</evidence>
<dbReference type="SMART" id="SM00028">
    <property type="entry name" value="TPR"/>
    <property type="match status" value="6"/>
</dbReference>
<dbReference type="InterPro" id="IPR036388">
    <property type="entry name" value="WH-like_DNA-bd_sf"/>
</dbReference>
<feature type="compositionally biased region" description="Polar residues" evidence="4">
    <location>
        <begin position="1093"/>
        <end position="1107"/>
    </location>
</feature>
<dbReference type="InterPro" id="IPR011990">
    <property type="entry name" value="TPR-like_helical_dom_sf"/>
</dbReference>
<dbReference type="PROSITE" id="PS00108">
    <property type="entry name" value="PROTEIN_KINASE_ST"/>
    <property type="match status" value="1"/>
</dbReference>
<dbReference type="SUPFAM" id="SSF46894">
    <property type="entry name" value="C-terminal effector domain of the bipartite response regulators"/>
    <property type="match status" value="1"/>
</dbReference>
<dbReference type="SMART" id="SM00220">
    <property type="entry name" value="S_TKc"/>
    <property type="match status" value="1"/>
</dbReference>
<dbReference type="InterPro" id="IPR019734">
    <property type="entry name" value="TPR_rpt"/>
</dbReference>
<gene>
    <name evidence="7" type="ORF">KDAU_40730</name>
</gene>
<dbReference type="InterPro" id="IPR000792">
    <property type="entry name" value="Tscrpt_reg_LuxR_C"/>
</dbReference>
<accession>A0A401ZIT7</accession>
<dbReference type="Gene3D" id="3.40.50.300">
    <property type="entry name" value="P-loop containing nucleotide triphosphate hydrolases"/>
    <property type="match status" value="1"/>
</dbReference>
<dbReference type="CDD" id="cd14014">
    <property type="entry name" value="STKc_PknB_like"/>
    <property type="match status" value="1"/>
</dbReference>